<feature type="domain" description="Tyrosine-protein phosphatase" evidence="3">
    <location>
        <begin position="706"/>
        <end position="895"/>
    </location>
</feature>
<proteinExistence type="predicted"/>
<dbReference type="Proteomes" id="UP000002258">
    <property type="component" value="Chromosome 5"/>
</dbReference>
<dbReference type="PANTHER" id="PTHR47550">
    <property type="entry name" value="DUAL SPECIFICITY PROTEIN PHOSPHATASE PPS1"/>
    <property type="match status" value="1"/>
</dbReference>
<dbReference type="EMBL" id="CP000499">
    <property type="protein sequence ID" value="ABN66983.2"/>
    <property type="molecule type" value="Genomic_DNA"/>
</dbReference>
<protein>
    <submittedName>
        <fullName evidence="5">Protein Phosphatase S phase</fullName>
        <ecNumber evidence="5">3.1.3.48</ecNumber>
    </submittedName>
</protein>
<gene>
    <name evidence="5" type="primary">PPS1</name>
    <name evidence="5" type="ORF">PICST_60041</name>
</gene>
<dbReference type="RefSeq" id="XP_001385012.2">
    <property type="nucleotide sequence ID" value="XM_001384975.1"/>
</dbReference>
<dbReference type="GO" id="GO:0005634">
    <property type="term" value="C:nucleus"/>
    <property type="evidence" value="ECO:0007669"/>
    <property type="project" value="GOC"/>
</dbReference>
<keyword evidence="6" id="KW-1185">Reference proteome</keyword>
<dbReference type="InterPro" id="IPR047949">
    <property type="entry name" value="PPS1_DSP"/>
</dbReference>
<dbReference type="AlphaFoldDB" id="A3LWJ4"/>
<dbReference type="InParanoid" id="A3LWJ4"/>
<dbReference type="PANTHER" id="PTHR47550:SF1">
    <property type="entry name" value="DUAL SPECIFICITY PROTEIN PHOSPHATASE PPS1"/>
    <property type="match status" value="1"/>
</dbReference>
<dbReference type="GeneID" id="4839201"/>
<dbReference type="InterPro" id="IPR020422">
    <property type="entry name" value="TYR_PHOSPHATASE_DUAL_dom"/>
</dbReference>
<keyword evidence="2" id="KW-0904">Protein phosphatase</keyword>
<dbReference type="InterPro" id="IPR000387">
    <property type="entry name" value="Tyr_Pase_dom"/>
</dbReference>
<dbReference type="OMA" id="NKPYSRQ"/>
<dbReference type="GO" id="GO:0004725">
    <property type="term" value="F:protein tyrosine phosphatase activity"/>
    <property type="evidence" value="ECO:0007669"/>
    <property type="project" value="UniProtKB-EC"/>
</dbReference>
<reference evidence="5 6" key="1">
    <citation type="journal article" date="2007" name="Nat. Biotechnol.">
        <title>Genome sequence of the lignocellulose-bioconverting and xylose-fermenting yeast Pichia stipitis.</title>
        <authorList>
            <person name="Jeffries T.W."/>
            <person name="Grigoriev I.V."/>
            <person name="Grimwood J."/>
            <person name="Laplaza J.M."/>
            <person name="Aerts A."/>
            <person name="Salamov A."/>
            <person name="Schmutz J."/>
            <person name="Lindquist E."/>
            <person name="Dehal P."/>
            <person name="Shapiro H."/>
            <person name="Jin Y.S."/>
            <person name="Passoth V."/>
            <person name="Richardson P.M."/>
        </authorList>
    </citation>
    <scope>NUCLEOTIDE SEQUENCE [LARGE SCALE GENOMIC DNA]</scope>
    <source>
        <strain evidence="6">ATCC 58785 / CBS 6054 / NBRC 10063 / NRRL Y-11545</strain>
    </source>
</reference>
<dbReference type="STRING" id="322104.A3LWJ4"/>
<dbReference type="HOGENOM" id="CLU_008439_1_0_1"/>
<feature type="non-terminal residue" evidence="5">
    <location>
        <position position="1"/>
    </location>
</feature>
<evidence type="ECO:0000313" key="6">
    <source>
        <dbReference type="Proteomes" id="UP000002258"/>
    </source>
</evidence>
<evidence type="ECO:0000313" key="5">
    <source>
        <dbReference type="EMBL" id="ABN66983.2"/>
    </source>
</evidence>
<dbReference type="KEGG" id="pic:PICST_60041"/>
<dbReference type="PROSITE" id="PS00383">
    <property type="entry name" value="TYR_PHOSPHATASE_1"/>
    <property type="match status" value="1"/>
</dbReference>
<dbReference type="Pfam" id="PF00782">
    <property type="entry name" value="DSPc"/>
    <property type="match status" value="1"/>
</dbReference>
<dbReference type="SUPFAM" id="SSF52799">
    <property type="entry name" value="(Phosphotyrosine protein) phosphatases II"/>
    <property type="match status" value="2"/>
</dbReference>
<dbReference type="InterPro" id="IPR000340">
    <property type="entry name" value="Dual-sp_phosphatase_cat-dom"/>
</dbReference>
<evidence type="ECO:0000256" key="2">
    <source>
        <dbReference type="ARBA" id="ARBA00022912"/>
    </source>
</evidence>
<accession>A3LWJ4</accession>
<dbReference type="PROSITE" id="PS50056">
    <property type="entry name" value="TYR_PHOSPHATASE_2"/>
    <property type="match status" value="1"/>
</dbReference>
<keyword evidence="1 5" id="KW-0378">Hydrolase</keyword>
<evidence type="ECO:0000256" key="1">
    <source>
        <dbReference type="ARBA" id="ARBA00022801"/>
    </source>
</evidence>
<dbReference type="EC" id="3.1.3.48" evidence="5"/>
<dbReference type="eggNOG" id="KOG1716">
    <property type="taxonomic scope" value="Eukaryota"/>
</dbReference>
<name>A3LWJ4_PICST</name>
<sequence>PPSIRSSKRSSSSSNDLLYERDRFRARLQTFNNTVEGTVSSCDPLLEDDIDLDSPACDVCDGIGFKTAKLNFNHSPSLGYRDYTNFEAESVSPLDASSKFYSRLQDYAVAQNISSAIIKSVSIPHLKHIFLWYFNKPLPNTNDMFPWLHGLNKDNFAQKSFFLYQQQQLQQKLAKKSLANIPNAPPKNIRFLMCINFGEEDSNHEVVLRNTVKLNEILQRIEVSRIEVRNTIGDILKKIDIDTNAEVLVQDCIKLNCLPIFLDLDPDRGISLRNFHIQVSKLSTCSDFLLYGQNADHDLVESMSRVLWLAQRYEAFLRHDNVTHYNVFVLDDDIGQLSSSISSPASMTNLSKLESKYLWDKYQQFQQSLQHHGPPKIVTQKTEYPALVWDNDYQIKEKIETTRMSSATKLNNNVWVGNYWDFQIMMTYLLENDSSFLESRFQKQFSSLPLKNLYCNPENSIVTNTNLSNNLLDYLSLPRANWRLFIYCHNDATFPDLSNLSSLLFKYTISSRLPDDFEQPEYHILEFPPSGAIGIGDCKKDNLMSIINTCKLIYLYSSSSSTNALASLIYCSDGYTESSLLVLCYLMYAENLSLDNAMLELHLKYGRPFYIFNSDVLILKKLESLLRKFSPANPANNDIAWATLDSLTNLEINELLLGSSQMKNSKTLKLGYIENDEDSSSSSSSDDDDDFIPTPVDWVKEVEGSIPSKILPYLYLGSLKHANCLALLNKLGIKKILSVGEQLDWLNGYKFQEHNDIIVDEINGGSIEMYTISPSTPPHKNKQHSAYHHTTIDTVMKVNNLEDDGIDELTRALPTILQFIDDEYKKSNGKTKILIHCRVGVSRSATVVIAEVMRRLKVNLPNAYLYVRVRRLNIIIQPNLRFMYELFKWEESQKLLAKEKGDENEKTEYLREIDWFIMCREIMKLNIPYLNN</sequence>
<dbReference type="PROSITE" id="PS50054">
    <property type="entry name" value="TYR_PHOSPHATASE_DUAL"/>
    <property type="match status" value="1"/>
</dbReference>
<dbReference type="SMART" id="SM00195">
    <property type="entry name" value="DSPc"/>
    <property type="match status" value="1"/>
</dbReference>
<dbReference type="InterPro" id="IPR053239">
    <property type="entry name" value="Dual_spec_PTase"/>
</dbReference>
<dbReference type="FunCoup" id="A3LWJ4">
    <property type="interactions" value="9"/>
</dbReference>
<dbReference type="OrthoDB" id="273181at2759"/>
<dbReference type="GO" id="GO:0033260">
    <property type="term" value="P:nuclear DNA replication"/>
    <property type="evidence" value="ECO:0007669"/>
    <property type="project" value="InterPro"/>
</dbReference>
<dbReference type="InterPro" id="IPR029021">
    <property type="entry name" value="Prot-tyrosine_phosphatase-like"/>
</dbReference>
<dbReference type="CDD" id="cd14516">
    <property type="entry name" value="DSP_fungal_PPS1"/>
    <property type="match status" value="1"/>
</dbReference>
<evidence type="ECO:0000259" key="4">
    <source>
        <dbReference type="PROSITE" id="PS50056"/>
    </source>
</evidence>
<dbReference type="Gene3D" id="3.90.190.10">
    <property type="entry name" value="Protein tyrosine phosphatase superfamily"/>
    <property type="match status" value="2"/>
</dbReference>
<organism evidence="5 6">
    <name type="scientific">Scheffersomyces stipitis (strain ATCC 58785 / CBS 6054 / NBRC 10063 / NRRL Y-11545)</name>
    <name type="common">Yeast</name>
    <name type="synonym">Pichia stipitis</name>
    <dbReference type="NCBI Taxonomy" id="322104"/>
    <lineage>
        <taxon>Eukaryota</taxon>
        <taxon>Fungi</taxon>
        <taxon>Dikarya</taxon>
        <taxon>Ascomycota</taxon>
        <taxon>Saccharomycotina</taxon>
        <taxon>Pichiomycetes</taxon>
        <taxon>Debaryomycetaceae</taxon>
        <taxon>Scheffersomyces</taxon>
    </lineage>
</organism>
<dbReference type="GO" id="GO:0008138">
    <property type="term" value="F:protein tyrosine/serine/threonine phosphatase activity"/>
    <property type="evidence" value="ECO:0007669"/>
    <property type="project" value="InterPro"/>
</dbReference>
<dbReference type="InterPro" id="IPR016130">
    <property type="entry name" value="Tyr_Pase_AS"/>
</dbReference>
<evidence type="ECO:0000259" key="3">
    <source>
        <dbReference type="PROSITE" id="PS50054"/>
    </source>
</evidence>
<feature type="domain" description="Tyrosine specific protein phosphatases" evidence="4">
    <location>
        <begin position="814"/>
        <end position="882"/>
    </location>
</feature>